<proteinExistence type="predicted"/>
<evidence type="ECO:0000256" key="5">
    <source>
        <dbReference type="PROSITE-ProRule" id="PRU00125"/>
    </source>
</evidence>
<dbReference type="PANTHER" id="PTHR24211">
    <property type="entry name" value="LIM DOMAIN-CONTAINING PROTEIN"/>
    <property type="match status" value="1"/>
</dbReference>
<feature type="compositionally biased region" description="Basic residues" evidence="6">
    <location>
        <begin position="678"/>
        <end position="696"/>
    </location>
</feature>
<dbReference type="PROSITE" id="PS51303">
    <property type="entry name" value="PET"/>
    <property type="match status" value="1"/>
</dbReference>
<feature type="region of interest" description="Disordered" evidence="6">
    <location>
        <begin position="303"/>
        <end position="329"/>
    </location>
</feature>
<feature type="domain" description="LIM zinc-binding" evidence="7">
    <location>
        <begin position="145"/>
        <end position="205"/>
    </location>
</feature>
<name>A0A8S3YVQ3_9EUPU</name>
<dbReference type="CDD" id="cd09340">
    <property type="entry name" value="LIM1_Testin_like"/>
    <property type="match status" value="1"/>
</dbReference>
<reference evidence="9" key="1">
    <citation type="submission" date="2021-04" db="EMBL/GenBank/DDBJ databases">
        <authorList>
            <consortium name="Molecular Ecology Group"/>
        </authorList>
    </citation>
    <scope>NUCLEOTIDE SEQUENCE</scope>
</reference>
<dbReference type="CDD" id="cd09418">
    <property type="entry name" value="LIM2_Prickle"/>
    <property type="match status" value="1"/>
</dbReference>
<keyword evidence="1 5" id="KW-0479">Metal-binding</keyword>
<dbReference type="InterPro" id="IPR047120">
    <property type="entry name" value="Pk/Esn/Tes"/>
</dbReference>
<dbReference type="SMART" id="SM00132">
    <property type="entry name" value="LIM"/>
    <property type="match status" value="3"/>
</dbReference>
<keyword evidence="2" id="KW-0677">Repeat</keyword>
<evidence type="ECO:0000256" key="2">
    <source>
        <dbReference type="ARBA" id="ARBA00022737"/>
    </source>
</evidence>
<evidence type="ECO:0000256" key="6">
    <source>
        <dbReference type="SAM" id="MobiDB-lite"/>
    </source>
</evidence>
<dbReference type="EMBL" id="CAJHNH020000752">
    <property type="protein sequence ID" value="CAG5119662.1"/>
    <property type="molecule type" value="Genomic_DNA"/>
</dbReference>
<dbReference type="PROSITE" id="PS00478">
    <property type="entry name" value="LIM_DOMAIN_1"/>
    <property type="match status" value="1"/>
</dbReference>
<feature type="domain" description="LIM zinc-binding" evidence="7">
    <location>
        <begin position="80"/>
        <end position="144"/>
    </location>
</feature>
<dbReference type="SUPFAM" id="SSF57716">
    <property type="entry name" value="Glucocorticoid receptor-like (DNA-binding domain)"/>
    <property type="match status" value="2"/>
</dbReference>
<dbReference type="AlphaFoldDB" id="A0A8S3YVQ3"/>
<evidence type="ECO:0000259" key="8">
    <source>
        <dbReference type="PROSITE" id="PS51303"/>
    </source>
</evidence>
<dbReference type="GO" id="GO:0008270">
    <property type="term" value="F:zinc ion binding"/>
    <property type="evidence" value="ECO:0007669"/>
    <property type="project" value="InterPro"/>
</dbReference>
<organism evidence="9 10">
    <name type="scientific">Candidula unifasciata</name>
    <dbReference type="NCBI Taxonomy" id="100452"/>
    <lineage>
        <taxon>Eukaryota</taxon>
        <taxon>Metazoa</taxon>
        <taxon>Spiralia</taxon>
        <taxon>Lophotrochozoa</taxon>
        <taxon>Mollusca</taxon>
        <taxon>Gastropoda</taxon>
        <taxon>Heterobranchia</taxon>
        <taxon>Euthyneura</taxon>
        <taxon>Panpulmonata</taxon>
        <taxon>Eupulmonata</taxon>
        <taxon>Stylommatophora</taxon>
        <taxon>Helicina</taxon>
        <taxon>Helicoidea</taxon>
        <taxon>Geomitridae</taxon>
        <taxon>Candidula</taxon>
    </lineage>
</organism>
<evidence type="ECO:0000256" key="3">
    <source>
        <dbReference type="ARBA" id="ARBA00022833"/>
    </source>
</evidence>
<dbReference type="Pfam" id="PF00412">
    <property type="entry name" value="LIM"/>
    <property type="match status" value="2"/>
</dbReference>
<dbReference type="Proteomes" id="UP000678393">
    <property type="component" value="Unassembled WGS sequence"/>
</dbReference>
<gene>
    <name evidence="9" type="ORF">CUNI_LOCUS5220</name>
</gene>
<evidence type="ECO:0000313" key="10">
    <source>
        <dbReference type="Proteomes" id="UP000678393"/>
    </source>
</evidence>
<dbReference type="InterPro" id="IPR010442">
    <property type="entry name" value="PET_domain"/>
</dbReference>
<dbReference type="PANTHER" id="PTHR24211:SF20">
    <property type="entry name" value="PROTEIN ESPINAS-RELATED"/>
    <property type="match status" value="1"/>
</dbReference>
<comment type="caution">
    <text evidence="9">The sequence shown here is derived from an EMBL/GenBank/DDBJ whole genome shotgun (WGS) entry which is preliminary data.</text>
</comment>
<feature type="compositionally biased region" description="Polar residues" evidence="6">
    <location>
        <begin position="394"/>
        <end position="421"/>
    </location>
</feature>
<keyword evidence="10" id="KW-1185">Reference proteome</keyword>
<evidence type="ECO:0000256" key="4">
    <source>
        <dbReference type="ARBA" id="ARBA00023038"/>
    </source>
</evidence>
<accession>A0A8S3YVQ3</accession>
<sequence>VHLYFSSLPEERVPYLKSIGEKARIRQLLQQLPPHDNEVRYCHALSEEERYELRMFSAQRKRDALGRGFVQMLQQDSKSVKCYQCQLDIYAGDMAVSASRMLEETYWHPQCFSCFTCGDLLVDLIYFYHNHQLYCGRHHAELFKPRCAACDEIIFADECTEAEARSWHMKHFCCLECDRQLGGQRYIMRDGRPYCCSCFENLFAEYCDTCGEHIGVDHGQMSYGGQHWHASEFLLGQPFLPRHGVIYCSAACSRAGSRTTQTPRRPEDYLVNMQEARVCSPVSHVMLEGRAGIHEVLRQQYTLPGSLPSSDRDQGYATSNNSENYAPGLFQTRDNEIVDQEDESAYTINFDSLIDALPLQEAKCRNRLSQFSMPDLSQEGQLPASEGTAEDKSNFPSLARDNTNKQNSRRNISVHYASTSIPHHISSDNPGAVMSSSGMMINPNNNPEWDHHLNYNQMGNPLCNWHPLQNGNPVRQSPCVNKQKKTSLTQHVYSEIAQSSNSETAKSHKPPAYPRNVSSPAKADLGKITNTAPPVCSQTYSPCNQTHTRCSISISRSQSFDGGPGSLMLQNQNVSNSKESSFSPRNCHLKQQTSLAHHASAVVHQTPSGAHHTSIHLPSSDIVPADKYVYANSQDDRCSTCSSSSSSEDFDYYFSSKNTNKISYVDDMGIGGTIRSSSIRKKGHRHRQKNKHCVLQ</sequence>
<keyword evidence="4 5" id="KW-0440">LIM domain</keyword>
<feature type="region of interest" description="Disordered" evidence="6">
    <location>
        <begin position="374"/>
        <end position="439"/>
    </location>
</feature>
<dbReference type="FunFam" id="2.10.110.10:FF:000005">
    <property type="entry name" value="Testin isoform 1"/>
    <property type="match status" value="1"/>
</dbReference>
<dbReference type="InterPro" id="IPR033726">
    <property type="entry name" value="LIM2_prickle"/>
</dbReference>
<evidence type="ECO:0000313" key="9">
    <source>
        <dbReference type="EMBL" id="CAG5119662.1"/>
    </source>
</evidence>
<dbReference type="OrthoDB" id="10069167at2759"/>
<dbReference type="PROSITE" id="PS50023">
    <property type="entry name" value="LIM_DOMAIN_2"/>
    <property type="match status" value="2"/>
</dbReference>
<dbReference type="InterPro" id="IPR001781">
    <property type="entry name" value="Znf_LIM"/>
</dbReference>
<protein>
    <submittedName>
        <fullName evidence="9">Uncharacterized protein</fullName>
    </submittedName>
</protein>
<dbReference type="Pfam" id="PF06297">
    <property type="entry name" value="PET"/>
    <property type="match status" value="1"/>
</dbReference>
<feature type="region of interest" description="Disordered" evidence="6">
    <location>
        <begin position="497"/>
        <end position="523"/>
    </location>
</feature>
<evidence type="ECO:0000259" key="7">
    <source>
        <dbReference type="PROSITE" id="PS50023"/>
    </source>
</evidence>
<feature type="non-terminal residue" evidence="9">
    <location>
        <position position="1"/>
    </location>
</feature>
<dbReference type="Gene3D" id="2.10.110.10">
    <property type="entry name" value="Cysteine Rich Protein"/>
    <property type="match status" value="2"/>
</dbReference>
<feature type="domain" description="PET" evidence="8">
    <location>
        <begin position="1"/>
        <end position="77"/>
    </location>
</feature>
<feature type="region of interest" description="Disordered" evidence="6">
    <location>
        <begin position="673"/>
        <end position="696"/>
    </location>
</feature>
<keyword evidence="3 5" id="KW-0862">Zinc</keyword>
<evidence type="ECO:0000256" key="1">
    <source>
        <dbReference type="ARBA" id="ARBA00022723"/>
    </source>
</evidence>